<dbReference type="EMBL" id="CAUJNA010000472">
    <property type="protein sequence ID" value="CAJ1377604.1"/>
    <property type="molecule type" value="Genomic_DNA"/>
</dbReference>
<gene>
    <name evidence="2" type="ORF">EVOR1521_LOCUS6352</name>
</gene>
<evidence type="ECO:0000259" key="1">
    <source>
        <dbReference type="Pfam" id="PF08588"/>
    </source>
</evidence>
<dbReference type="InterPro" id="IPR013897">
    <property type="entry name" value="Duc1"/>
</dbReference>
<protein>
    <recommendedName>
        <fullName evidence="1">Domain of unknown function at the cortex 1 domain-containing protein</fullName>
    </recommendedName>
</protein>
<organism evidence="2 3">
    <name type="scientific">Effrenium voratum</name>
    <dbReference type="NCBI Taxonomy" id="2562239"/>
    <lineage>
        <taxon>Eukaryota</taxon>
        <taxon>Sar</taxon>
        <taxon>Alveolata</taxon>
        <taxon>Dinophyceae</taxon>
        <taxon>Suessiales</taxon>
        <taxon>Symbiodiniaceae</taxon>
        <taxon>Effrenium</taxon>
    </lineage>
</organism>
<sequence length="408" mass="45765">MEVMTAWMVATSSAVADAATGVRLHDEVWSVGSSILLAALVGALALSLGKKSKAASFGSDAASNNVTDQSAFDDLIDEDFVTMGMPAEPHLEGGFQPPTRLIHSNSHDAFAFDNENCSGLFLVLHRPTYDSQLNNSSSYLYGDYFEGKKRLWELRFRVQFKRRVPQSDLFFGVELEEYVPVNAATKRVMDLSVAGMRQVVGDRLYHTLGDQDPVESERPAIMMPLWAFDQFIETPEGETPPDLSDPNLPEYGHKRVGQIREYKRLMDSLDLRPGPTFTFCFWGVSRFCDVIGWQATGIPIFTPLDLNLYCGKPPLHLVLYTLQGAEDKRHLQSKKTYYFRCGFWSSLKRPSKEVVRKFAGRSLELLKRARRTRIGQPAAATELSIFGLNVFQCCTDRESAPFQCPTSS</sequence>
<evidence type="ECO:0000313" key="3">
    <source>
        <dbReference type="Proteomes" id="UP001178507"/>
    </source>
</evidence>
<dbReference type="AlphaFoldDB" id="A0AA36I007"/>
<dbReference type="Proteomes" id="UP001178507">
    <property type="component" value="Unassembled WGS sequence"/>
</dbReference>
<reference evidence="2" key="1">
    <citation type="submission" date="2023-08" db="EMBL/GenBank/DDBJ databases">
        <authorList>
            <person name="Chen Y."/>
            <person name="Shah S."/>
            <person name="Dougan E. K."/>
            <person name="Thang M."/>
            <person name="Chan C."/>
        </authorList>
    </citation>
    <scope>NUCLEOTIDE SEQUENCE</scope>
</reference>
<evidence type="ECO:0000313" key="2">
    <source>
        <dbReference type="EMBL" id="CAJ1377604.1"/>
    </source>
</evidence>
<name>A0AA36I007_9DINO</name>
<accession>A0AA36I007</accession>
<comment type="caution">
    <text evidence="2">The sequence shown here is derived from an EMBL/GenBank/DDBJ whole genome shotgun (WGS) entry which is preliminary data.</text>
</comment>
<keyword evidence="3" id="KW-1185">Reference proteome</keyword>
<feature type="domain" description="Domain of unknown function at the cortex 1" evidence="1">
    <location>
        <begin position="97"/>
        <end position="325"/>
    </location>
</feature>
<dbReference type="Pfam" id="PF08588">
    <property type="entry name" value="Duc1"/>
    <property type="match status" value="1"/>
</dbReference>
<proteinExistence type="predicted"/>